<dbReference type="SUPFAM" id="SSF103473">
    <property type="entry name" value="MFS general substrate transporter"/>
    <property type="match status" value="1"/>
</dbReference>
<comment type="subcellular location">
    <subcellularLocation>
        <location evidence="1">Cell membrane</location>
        <topology evidence="1">Multi-pass membrane protein</topology>
    </subcellularLocation>
</comment>
<dbReference type="InterPro" id="IPR020846">
    <property type="entry name" value="MFS_dom"/>
</dbReference>
<feature type="transmembrane region" description="Helical" evidence="6">
    <location>
        <begin position="224"/>
        <end position="247"/>
    </location>
</feature>
<evidence type="ECO:0000256" key="6">
    <source>
        <dbReference type="SAM" id="Phobius"/>
    </source>
</evidence>
<dbReference type="Proteomes" id="UP001595836">
    <property type="component" value="Unassembled WGS sequence"/>
</dbReference>
<gene>
    <name evidence="8" type="ORF">ACFO7U_13975</name>
</gene>
<evidence type="ECO:0000259" key="7">
    <source>
        <dbReference type="PROSITE" id="PS50850"/>
    </source>
</evidence>
<feature type="transmembrane region" description="Helical" evidence="6">
    <location>
        <begin position="136"/>
        <end position="160"/>
    </location>
</feature>
<dbReference type="Pfam" id="PF07690">
    <property type="entry name" value="MFS_1"/>
    <property type="match status" value="1"/>
</dbReference>
<dbReference type="RefSeq" id="WP_344995358.1">
    <property type="nucleotide sequence ID" value="NZ_BAABCD010000051.1"/>
</dbReference>
<feature type="transmembrane region" description="Helical" evidence="6">
    <location>
        <begin position="306"/>
        <end position="324"/>
    </location>
</feature>
<dbReference type="EMBL" id="JBHSHP010000054">
    <property type="protein sequence ID" value="MFC4755878.1"/>
    <property type="molecule type" value="Genomic_DNA"/>
</dbReference>
<dbReference type="Gene3D" id="1.20.1250.20">
    <property type="entry name" value="MFS general substrate transporter like domains"/>
    <property type="match status" value="1"/>
</dbReference>
<feature type="transmembrane region" description="Helical" evidence="6">
    <location>
        <begin position="268"/>
        <end position="294"/>
    </location>
</feature>
<feature type="transmembrane region" description="Helical" evidence="6">
    <location>
        <begin position="362"/>
        <end position="382"/>
    </location>
</feature>
<keyword evidence="9" id="KW-1185">Reference proteome</keyword>
<evidence type="ECO:0000256" key="5">
    <source>
        <dbReference type="ARBA" id="ARBA00023136"/>
    </source>
</evidence>
<evidence type="ECO:0000256" key="2">
    <source>
        <dbReference type="ARBA" id="ARBA00022448"/>
    </source>
</evidence>
<name>A0ABV9PWG1_9ACTN</name>
<evidence type="ECO:0000256" key="4">
    <source>
        <dbReference type="ARBA" id="ARBA00022989"/>
    </source>
</evidence>
<feature type="transmembrane region" description="Helical" evidence="6">
    <location>
        <begin position="336"/>
        <end position="356"/>
    </location>
</feature>
<feature type="transmembrane region" description="Helical" evidence="6">
    <location>
        <begin position="103"/>
        <end position="124"/>
    </location>
</feature>
<keyword evidence="3 6" id="KW-0812">Transmembrane</keyword>
<feature type="transmembrane region" description="Helical" evidence="6">
    <location>
        <begin position="403"/>
        <end position="424"/>
    </location>
</feature>
<keyword evidence="2" id="KW-0813">Transport</keyword>
<feature type="transmembrane region" description="Helical" evidence="6">
    <location>
        <begin position="436"/>
        <end position="460"/>
    </location>
</feature>
<feature type="transmembrane region" description="Helical" evidence="6">
    <location>
        <begin position="198"/>
        <end position="218"/>
    </location>
</feature>
<evidence type="ECO:0000256" key="1">
    <source>
        <dbReference type="ARBA" id="ARBA00004651"/>
    </source>
</evidence>
<feature type="transmembrane region" description="Helical" evidence="6">
    <location>
        <begin position="166"/>
        <end position="186"/>
    </location>
</feature>
<feature type="transmembrane region" description="Helical" evidence="6">
    <location>
        <begin position="12"/>
        <end position="37"/>
    </location>
</feature>
<feature type="transmembrane region" description="Helical" evidence="6">
    <location>
        <begin position="49"/>
        <end position="67"/>
    </location>
</feature>
<proteinExistence type="predicted"/>
<protein>
    <submittedName>
        <fullName evidence="8">MFS transporter</fullName>
    </submittedName>
</protein>
<reference evidence="9" key="1">
    <citation type="journal article" date="2019" name="Int. J. Syst. Evol. Microbiol.">
        <title>The Global Catalogue of Microorganisms (GCM) 10K type strain sequencing project: providing services to taxonomists for standard genome sequencing and annotation.</title>
        <authorList>
            <consortium name="The Broad Institute Genomics Platform"/>
            <consortium name="The Broad Institute Genome Sequencing Center for Infectious Disease"/>
            <person name="Wu L."/>
            <person name="Ma J."/>
        </authorList>
    </citation>
    <scope>NUCLEOTIDE SEQUENCE [LARGE SCALE GENOMIC DNA]</scope>
    <source>
        <strain evidence="9">JCM 11882</strain>
    </source>
</reference>
<keyword evidence="5 6" id="KW-0472">Membrane</keyword>
<evidence type="ECO:0000313" key="9">
    <source>
        <dbReference type="Proteomes" id="UP001595836"/>
    </source>
</evidence>
<dbReference type="PANTHER" id="PTHR42718">
    <property type="entry name" value="MAJOR FACILITATOR SUPERFAMILY MULTIDRUG TRANSPORTER MFSC"/>
    <property type="match status" value="1"/>
</dbReference>
<dbReference type="PROSITE" id="PS50850">
    <property type="entry name" value="MFS"/>
    <property type="match status" value="1"/>
</dbReference>
<accession>A0ABV9PWG1</accession>
<evidence type="ECO:0000313" key="8">
    <source>
        <dbReference type="EMBL" id="MFC4755878.1"/>
    </source>
</evidence>
<feature type="domain" description="Major facilitator superfamily (MFS) profile" evidence="7">
    <location>
        <begin position="13"/>
        <end position="465"/>
    </location>
</feature>
<dbReference type="InterPro" id="IPR036259">
    <property type="entry name" value="MFS_trans_sf"/>
</dbReference>
<keyword evidence="4 6" id="KW-1133">Transmembrane helix</keyword>
<comment type="caution">
    <text evidence="8">The sequence shown here is derived from an EMBL/GenBank/DDBJ whole genome shotgun (WGS) entry which is preliminary data.</text>
</comment>
<organism evidence="8 9">
    <name type="scientific">Dietzia aurantiaca</name>
    <dbReference type="NCBI Taxonomy" id="983873"/>
    <lineage>
        <taxon>Bacteria</taxon>
        <taxon>Bacillati</taxon>
        <taxon>Actinomycetota</taxon>
        <taxon>Actinomycetes</taxon>
        <taxon>Mycobacteriales</taxon>
        <taxon>Dietziaceae</taxon>
        <taxon>Dietzia</taxon>
    </lineage>
</organism>
<evidence type="ECO:0000256" key="3">
    <source>
        <dbReference type="ARBA" id="ARBA00022692"/>
    </source>
</evidence>
<sequence>MKVSETPHAPRWFIPVLLYAALASSVVTSLGTLLVPFVATMYNIPVSQAQWMFTVNLLVGAVATPIMGRLSDGPHAKRLLLIGLGVIVVGSVVATFAPNFTVFLIGRALQGLLFGTVPVTIALARRHLGAAASQPVISTLSVTVSIGLGLGYPLTGILAATFDHRAAFGFAALVVITAAVGVWRLVPAGPDPFAPRTPFDTTGAALLGLGLALFVLWISEAPSWGWLAPGTLAALAFSLVSLVLWVVHSVRAPHPLVNLRVVRTPDVLLANVTSIGLGVALYIGLSISSLVVQAPASSEYGLEVPLLWAGFMMAPLSVGSLAANRTVRVLSHKVDMSVFLPVGAALMTFASVLLWLDHQHVWSLALGLFLFGVGIGSGYAAMPALIARSVTVHQLGSAVSFNQVLRTVGGVIGAAVSAAVLAAHPSESTHSTDEGITTAFGLGVVFCSSVLAALVVHAVMSRQRRTPSP</sequence>
<dbReference type="Gene3D" id="1.20.1720.10">
    <property type="entry name" value="Multidrug resistance protein D"/>
    <property type="match status" value="1"/>
</dbReference>
<feature type="transmembrane region" description="Helical" evidence="6">
    <location>
        <begin position="79"/>
        <end position="97"/>
    </location>
</feature>
<dbReference type="PANTHER" id="PTHR42718:SF9">
    <property type="entry name" value="MAJOR FACILITATOR SUPERFAMILY MULTIDRUG TRANSPORTER MFSC"/>
    <property type="match status" value="1"/>
</dbReference>
<dbReference type="InterPro" id="IPR011701">
    <property type="entry name" value="MFS"/>
</dbReference>